<comment type="caution">
    <text evidence="2">The sequence shown here is derived from an EMBL/GenBank/DDBJ whole genome shotgun (WGS) entry which is preliminary data.</text>
</comment>
<keyword evidence="1" id="KW-0732">Signal</keyword>
<dbReference type="EMBL" id="JAHZUY010000064">
    <property type="protein sequence ID" value="MBW8271014.1"/>
    <property type="molecule type" value="Genomic_DNA"/>
</dbReference>
<sequence length="105" mass="10850">MRGTARRRTPRGSLAAMRVLAAVLLCLAPALPAAAAGEEAPVRVTSGTPEYCGALAARFAAVRRAAPPDARALAAEGTRLCGRGHVRTGVAKLRRAIRLAAPEPE</sequence>
<proteinExistence type="predicted"/>
<evidence type="ECO:0000313" key="2">
    <source>
        <dbReference type="EMBL" id="MBW8271014.1"/>
    </source>
</evidence>
<dbReference type="RefSeq" id="WP_220118795.1">
    <property type="nucleotide sequence ID" value="NZ_JAHZUY010000064.1"/>
</dbReference>
<evidence type="ECO:0000313" key="3">
    <source>
        <dbReference type="Proteomes" id="UP001519924"/>
    </source>
</evidence>
<keyword evidence="3" id="KW-1185">Reference proteome</keyword>
<feature type="chain" id="PRO_5045328309" evidence="1">
    <location>
        <begin position="36"/>
        <end position="105"/>
    </location>
</feature>
<dbReference type="Proteomes" id="UP001519924">
    <property type="component" value="Unassembled WGS sequence"/>
</dbReference>
<organism evidence="2 3">
    <name type="scientific">Caldovatus aquaticus</name>
    <dbReference type="NCBI Taxonomy" id="2865671"/>
    <lineage>
        <taxon>Bacteria</taxon>
        <taxon>Pseudomonadati</taxon>
        <taxon>Pseudomonadota</taxon>
        <taxon>Alphaproteobacteria</taxon>
        <taxon>Acetobacterales</taxon>
        <taxon>Roseomonadaceae</taxon>
        <taxon>Caldovatus</taxon>
    </lineage>
</organism>
<accession>A0ABS7F5W7</accession>
<feature type="signal peptide" evidence="1">
    <location>
        <begin position="1"/>
        <end position="35"/>
    </location>
</feature>
<gene>
    <name evidence="2" type="ORF">K1J50_16135</name>
</gene>
<reference evidence="2 3" key="1">
    <citation type="submission" date="2021-08" db="EMBL/GenBank/DDBJ databases">
        <title>Caldovatus sediminis gen. nov., sp. nov., a moderately thermophilic bacterium isolated from a hot spring.</title>
        <authorList>
            <person name="Hu C.-J."/>
            <person name="Li W.-J."/>
            <person name="Xian W.-D."/>
        </authorList>
    </citation>
    <scope>NUCLEOTIDE SEQUENCE [LARGE SCALE GENOMIC DNA]</scope>
    <source>
        <strain evidence="2 3">SYSU G05006</strain>
    </source>
</reference>
<name>A0ABS7F5W7_9PROT</name>
<protein>
    <submittedName>
        <fullName evidence="2">Uncharacterized protein</fullName>
    </submittedName>
</protein>
<evidence type="ECO:0000256" key="1">
    <source>
        <dbReference type="SAM" id="SignalP"/>
    </source>
</evidence>